<comment type="caution">
    <text evidence="2">The sequence shown here is derived from an EMBL/GenBank/DDBJ whole genome shotgun (WGS) entry which is preliminary data.</text>
</comment>
<feature type="region of interest" description="Disordered" evidence="1">
    <location>
        <begin position="1"/>
        <end position="64"/>
    </location>
</feature>
<gene>
    <name evidence="2" type="ORF">CR205_12175</name>
</gene>
<keyword evidence="3" id="KW-1185">Reference proteome</keyword>
<sequence>MSGWNRQSGRNLNTQQHESVDRAALEDEKIESDVKKQNGLKAPEAAGRDITVRSEKQEDAAGPR</sequence>
<protein>
    <submittedName>
        <fullName evidence="2">Uncharacterized protein</fullName>
    </submittedName>
</protein>
<feature type="compositionally biased region" description="Basic and acidic residues" evidence="1">
    <location>
        <begin position="18"/>
        <end position="36"/>
    </location>
</feature>
<accession>A0A2W0H8R8</accession>
<organism evidence="2 3">
    <name type="scientific">Alteribacter lacisalsi</name>
    <dbReference type="NCBI Taxonomy" id="2045244"/>
    <lineage>
        <taxon>Bacteria</taxon>
        <taxon>Bacillati</taxon>
        <taxon>Bacillota</taxon>
        <taxon>Bacilli</taxon>
        <taxon>Bacillales</taxon>
        <taxon>Bacillaceae</taxon>
        <taxon>Alteribacter</taxon>
    </lineage>
</organism>
<evidence type="ECO:0000256" key="1">
    <source>
        <dbReference type="SAM" id="MobiDB-lite"/>
    </source>
</evidence>
<dbReference type="Proteomes" id="UP000248066">
    <property type="component" value="Unassembled WGS sequence"/>
</dbReference>
<dbReference type="RefSeq" id="WP_110520191.1">
    <property type="nucleotide sequence ID" value="NZ_PDOF01000002.1"/>
</dbReference>
<feature type="compositionally biased region" description="Polar residues" evidence="1">
    <location>
        <begin position="1"/>
        <end position="17"/>
    </location>
</feature>
<name>A0A2W0H8R8_9BACI</name>
<feature type="compositionally biased region" description="Basic and acidic residues" evidence="1">
    <location>
        <begin position="46"/>
        <end position="64"/>
    </location>
</feature>
<dbReference type="EMBL" id="PDOF01000002">
    <property type="protein sequence ID" value="PYZ96470.1"/>
    <property type="molecule type" value="Genomic_DNA"/>
</dbReference>
<dbReference type="AlphaFoldDB" id="A0A2W0H8R8"/>
<proteinExistence type="predicted"/>
<evidence type="ECO:0000313" key="3">
    <source>
        <dbReference type="Proteomes" id="UP000248066"/>
    </source>
</evidence>
<dbReference type="OrthoDB" id="9898601at2"/>
<reference evidence="2 3" key="1">
    <citation type="submission" date="2017-10" db="EMBL/GenBank/DDBJ databases">
        <title>Bacillus sp. nov., a halophilic bacterium isolated from a Yangshapao Lake.</title>
        <authorList>
            <person name="Wang H."/>
        </authorList>
    </citation>
    <scope>NUCLEOTIDE SEQUENCE [LARGE SCALE GENOMIC DNA]</scope>
    <source>
        <strain evidence="2 3">YSP-3</strain>
    </source>
</reference>
<evidence type="ECO:0000313" key="2">
    <source>
        <dbReference type="EMBL" id="PYZ96470.1"/>
    </source>
</evidence>